<dbReference type="InterPro" id="IPR049734">
    <property type="entry name" value="NudC-like_C"/>
</dbReference>
<evidence type="ECO:0000256" key="5">
    <source>
        <dbReference type="ARBA" id="ARBA00022723"/>
    </source>
</evidence>
<comment type="cofactor">
    <cofactor evidence="1">
        <name>Mg(2+)</name>
        <dbReference type="ChEBI" id="CHEBI:18420"/>
    </cofactor>
</comment>
<dbReference type="Gene3D" id="3.90.79.10">
    <property type="entry name" value="Nucleoside Triphosphate Pyrophosphohydrolase"/>
    <property type="match status" value="1"/>
</dbReference>
<dbReference type="NCBIfam" id="NF001299">
    <property type="entry name" value="PRK00241.1"/>
    <property type="match status" value="1"/>
</dbReference>
<dbReference type="InterPro" id="IPR050241">
    <property type="entry name" value="NAD-cap_RNA_hydrolase_NudC"/>
</dbReference>
<dbReference type="InterPro" id="IPR015376">
    <property type="entry name" value="Znr_NADH_PPase"/>
</dbReference>
<name>A0A2G1QU60_9HYPH</name>
<dbReference type="SUPFAM" id="SSF55811">
    <property type="entry name" value="Nudix"/>
    <property type="match status" value="1"/>
</dbReference>
<dbReference type="OrthoDB" id="9791656at2"/>
<proteinExistence type="inferred from homology"/>
<evidence type="ECO:0000256" key="3">
    <source>
        <dbReference type="ARBA" id="ARBA00009595"/>
    </source>
</evidence>
<dbReference type="GO" id="GO:0005829">
    <property type="term" value="C:cytosol"/>
    <property type="evidence" value="ECO:0007669"/>
    <property type="project" value="TreeGrafter"/>
</dbReference>
<evidence type="ECO:0000313" key="12">
    <source>
        <dbReference type="Proteomes" id="UP000221168"/>
    </source>
</evidence>
<accession>A0A2G1QU60</accession>
<dbReference type="Pfam" id="PF09297">
    <property type="entry name" value="Zn_ribbon_NUD"/>
    <property type="match status" value="1"/>
</dbReference>
<dbReference type="InterPro" id="IPR015797">
    <property type="entry name" value="NUDIX_hydrolase-like_dom_sf"/>
</dbReference>
<evidence type="ECO:0000256" key="4">
    <source>
        <dbReference type="ARBA" id="ARBA00012381"/>
    </source>
</evidence>
<dbReference type="EMBL" id="PDVP01000001">
    <property type="protein sequence ID" value="PHP69096.1"/>
    <property type="molecule type" value="Genomic_DNA"/>
</dbReference>
<dbReference type="GO" id="GO:0035529">
    <property type="term" value="F:NADH pyrophosphatase activity"/>
    <property type="evidence" value="ECO:0007669"/>
    <property type="project" value="TreeGrafter"/>
</dbReference>
<keyword evidence="5" id="KW-0479">Metal-binding</keyword>
<dbReference type="CDD" id="cd03429">
    <property type="entry name" value="NUDIX_NADH_pyrophosphatase_Nudt13"/>
    <property type="match status" value="1"/>
</dbReference>
<dbReference type="Proteomes" id="UP000221168">
    <property type="component" value="Unassembled WGS sequence"/>
</dbReference>
<evidence type="ECO:0000256" key="7">
    <source>
        <dbReference type="ARBA" id="ARBA00022842"/>
    </source>
</evidence>
<comment type="caution">
    <text evidence="11">The sequence shown here is derived from an EMBL/GenBank/DDBJ whole genome shotgun (WGS) entry which is preliminary data.</text>
</comment>
<comment type="catalytic activity">
    <reaction evidence="9">
        <text>a 5'-end NAD(+)-phospho-ribonucleoside in mRNA + H2O = a 5'-end phospho-adenosine-phospho-ribonucleoside in mRNA + beta-nicotinamide D-ribonucleotide + 2 H(+)</text>
        <dbReference type="Rhea" id="RHEA:60876"/>
        <dbReference type="Rhea" id="RHEA-COMP:15698"/>
        <dbReference type="Rhea" id="RHEA-COMP:15719"/>
        <dbReference type="ChEBI" id="CHEBI:14649"/>
        <dbReference type="ChEBI" id="CHEBI:15377"/>
        <dbReference type="ChEBI" id="CHEBI:15378"/>
        <dbReference type="ChEBI" id="CHEBI:144029"/>
        <dbReference type="ChEBI" id="CHEBI:144051"/>
    </reaction>
    <physiologicalReaction direction="left-to-right" evidence="9">
        <dbReference type="Rhea" id="RHEA:60877"/>
    </physiologicalReaction>
</comment>
<comment type="similarity">
    <text evidence="3">Belongs to the Nudix hydrolase family. NudC subfamily.</text>
</comment>
<dbReference type="PROSITE" id="PS00893">
    <property type="entry name" value="NUDIX_BOX"/>
    <property type="match status" value="1"/>
</dbReference>
<dbReference type="PANTHER" id="PTHR42904:SF6">
    <property type="entry name" value="NAD-CAPPED RNA HYDROLASE NUDT12"/>
    <property type="match status" value="1"/>
</dbReference>
<dbReference type="InterPro" id="IPR015375">
    <property type="entry name" value="NADH_PPase-like_N"/>
</dbReference>
<evidence type="ECO:0000256" key="8">
    <source>
        <dbReference type="ARBA" id="ARBA00023027"/>
    </source>
</evidence>
<comment type="cofactor">
    <cofactor evidence="2">
        <name>Zn(2+)</name>
        <dbReference type="ChEBI" id="CHEBI:29105"/>
    </cofactor>
</comment>
<evidence type="ECO:0000256" key="9">
    <source>
        <dbReference type="ARBA" id="ARBA00023679"/>
    </source>
</evidence>
<dbReference type="InterPro" id="IPR020084">
    <property type="entry name" value="NUDIX_hydrolase_CS"/>
</dbReference>
<evidence type="ECO:0000313" key="11">
    <source>
        <dbReference type="EMBL" id="PHP69096.1"/>
    </source>
</evidence>
<dbReference type="EC" id="3.6.1.22" evidence="4"/>
<dbReference type="Pfam" id="PF00293">
    <property type="entry name" value="NUDIX"/>
    <property type="match status" value="1"/>
</dbReference>
<dbReference type="GO" id="GO:0019677">
    <property type="term" value="P:NAD+ catabolic process"/>
    <property type="evidence" value="ECO:0007669"/>
    <property type="project" value="TreeGrafter"/>
</dbReference>
<dbReference type="PANTHER" id="PTHR42904">
    <property type="entry name" value="NUDIX HYDROLASE, NUDC SUBFAMILY"/>
    <property type="match status" value="1"/>
</dbReference>
<dbReference type="GO" id="GO:0046872">
    <property type="term" value="F:metal ion binding"/>
    <property type="evidence" value="ECO:0007669"/>
    <property type="project" value="UniProtKB-KW"/>
</dbReference>
<dbReference type="Gene3D" id="3.90.79.20">
    <property type="match status" value="1"/>
</dbReference>
<dbReference type="Pfam" id="PF09296">
    <property type="entry name" value="NUDIX-like"/>
    <property type="match status" value="1"/>
</dbReference>
<dbReference type="GO" id="GO:0006742">
    <property type="term" value="P:NADP+ catabolic process"/>
    <property type="evidence" value="ECO:0007669"/>
    <property type="project" value="TreeGrafter"/>
</dbReference>
<gene>
    <name evidence="11" type="ORF">CSC94_03745</name>
</gene>
<evidence type="ECO:0000259" key="10">
    <source>
        <dbReference type="PROSITE" id="PS51462"/>
    </source>
</evidence>
<dbReference type="PROSITE" id="PS51462">
    <property type="entry name" value="NUDIX"/>
    <property type="match status" value="1"/>
</dbReference>
<evidence type="ECO:0000256" key="6">
    <source>
        <dbReference type="ARBA" id="ARBA00022801"/>
    </source>
</evidence>
<dbReference type="AlphaFoldDB" id="A0A2G1QU60"/>
<keyword evidence="12" id="KW-1185">Reference proteome</keyword>
<feature type="domain" description="Nudix hydrolase" evidence="10">
    <location>
        <begin position="175"/>
        <end position="298"/>
    </location>
</feature>
<evidence type="ECO:0000256" key="1">
    <source>
        <dbReference type="ARBA" id="ARBA00001946"/>
    </source>
</evidence>
<keyword evidence="8" id="KW-0520">NAD</keyword>
<sequence length="315" mass="34309">MAFPFFDAPAEEPSRRVGFTGNTLDRQSEHRADDCVEKALDDPSARLFVSRAGRLYMVPDGDRLNGLHDVAGAQALGAKLDQAILLGYQDGQPMLAAPSSRDAETLPETIKAIDYRSLYMQQLLPREMEAALAQGAALLAWHGTHRFCGRCGEKTAIGGGGVKRVCTGCKAETFPRTDPVAIMLAVDGERCVLGRSPHFPPGMYSCLAGFIEAGESIEEAVRRETLEESGIAIGRVAYHASQPWPFPHSLMIGCYGEAVSFDIDPDRTELEDCRWFTRDEVRVMLTRPAGNPDLPAIPPSRAIAHRLIADWVAAG</sequence>
<keyword evidence="6" id="KW-0378">Hydrolase</keyword>
<protein>
    <recommendedName>
        <fullName evidence="4">NAD(+) diphosphatase</fullName>
        <ecNumber evidence="4">3.6.1.22</ecNumber>
    </recommendedName>
</protein>
<evidence type="ECO:0000256" key="2">
    <source>
        <dbReference type="ARBA" id="ARBA00001947"/>
    </source>
</evidence>
<dbReference type="InterPro" id="IPR000086">
    <property type="entry name" value="NUDIX_hydrolase_dom"/>
</dbReference>
<keyword evidence="7" id="KW-0460">Magnesium</keyword>
<organism evidence="11 12">
    <name type="scientific">Zhengella mangrovi</name>
    <dbReference type="NCBI Taxonomy" id="1982044"/>
    <lineage>
        <taxon>Bacteria</taxon>
        <taxon>Pseudomonadati</taxon>
        <taxon>Pseudomonadota</taxon>
        <taxon>Alphaproteobacteria</taxon>
        <taxon>Hyphomicrobiales</taxon>
        <taxon>Notoacmeibacteraceae</taxon>
        <taxon>Zhengella</taxon>
    </lineage>
</organism>
<reference evidence="11 12" key="1">
    <citation type="submission" date="2017-10" db="EMBL/GenBank/DDBJ databases">
        <title>Sedimentibacterium mangrovi gen. nov., sp. nov., a novel member of family Phyllobacteriacea isolated from mangrove sediment.</title>
        <authorList>
            <person name="Liao H."/>
            <person name="Tian Y."/>
        </authorList>
    </citation>
    <scope>NUCLEOTIDE SEQUENCE [LARGE SCALE GENOMIC DNA]</scope>
    <source>
        <strain evidence="11 12">X9-2-2</strain>
    </source>
</reference>
<dbReference type="RefSeq" id="WP_099303827.1">
    <property type="nucleotide sequence ID" value="NZ_PDVP01000001.1"/>
</dbReference>